<feature type="non-terminal residue" evidence="10">
    <location>
        <position position="471"/>
    </location>
</feature>
<dbReference type="NCBIfam" id="TIGR03506">
    <property type="entry name" value="FlgEFG_subfam"/>
    <property type="match status" value="1"/>
</dbReference>
<dbReference type="GO" id="GO:0009424">
    <property type="term" value="C:bacterial-type flagellum hook"/>
    <property type="evidence" value="ECO:0007669"/>
    <property type="project" value="TreeGrafter"/>
</dbReference>
<feature type="domain" description="Flagellar basal body rod protein N-terminal" evidence="6">
    <location>
        <begin position="7"/>
        <end position="37"/>
    </location>
</feature>
<name>A0A1V1P5B8_9BACT</name>
<dbReference type="Pfam" id="PF00460">
    <property type="entry name" value="Flg_bb_rod"/>
    <property type="match status" value="1"/>
</dbReference>
<dbReference type="PROSITE" id="PS00588">
    <property type="entry name" value="FLAGELLA_BB_ROD"/>
    <property type="match status" value="1"/>
</dbReference>
<dbReference type="GO" id="GO:0071978">
    <property type="term" value="P:bacterial-type flagellum-dependent swarming motility"/>
    <property type="evidence" value="ECO:0007669"/>
    <property type="project" value="TreeGrafter"/>
</dbReference>
<protein>
    <recommendedName>
        <fullName evidence="3 5">Flagellar hook protein FlgE</fullName>
    </recommendedName>
</protein>
<comment type="similarity">
    <text evidence="2 5">Belongs to the flagella basal body rod proteins family.</text>
</comment>
<dbReference type="Pfam" id="PF07559">
    <property type="entry name" value="FlgE_D2"/>
    <property type="match status" value="1"/>
</dbReference>
<dbReference type="PANTHER" id="PTHR30435:SF1">
    <property type="entry name" value="FLAGELLAR HOOK PROTEIN FLGE"/>
    <property type="match status" value="1"/>
</dbReference>
<gene>
    <name evidence="10" type="ORF">OMM_09182</name>
</gene>
<dbReference type="InterPro" id="IPR011491">
    <property type="entry name" value="FlgE_D2"/>
</dbReference>
<sequence>MSIYSSLYAGVSGLTALGNSMSVIGDNIANVNTTGFKGSRATFQDILNTTVTTGNGTTQVGQGTVLSDVSSAFSQAGFETTDSITDIAIDGEGFFVLRPPGTTQQLFSRSGAFTVNQANALVNSAGMTVQGYQLDAESGARVGTYGDIVLDSTIAPPIQTTKMTLLTNLDSTSAQSTSQVELRARWDATDADGDGKIISETDYSHSATIKVYDVQGNSHDVTLYFDKAFDGLANKWDFIVTTNPEEDPARYDPAAGLATDAAGGLLASGFIQFTTDGKISDIQMGADGPATVEGSNEYLTFSADFLDDQVENPISIQMDFGAKWNGTSWTSETLATTQYASTSVNMFQSANGFARGEIQDMKIDEYGVISGIYSNGKTVPLYQMCMARFNNNQGLDKLGGSVFRETVNSGPPAINPPQTNGLGKLISSSLEQSTVDIAVEFVKMITTQRGYQANSKTILTTDQMIQTVVNL</sequence>
<comment type="subcellular location">
    <subcellularLocation>
        <location evidence="1 5">Bacterial flagellum basal body</location>
    </subcellularLocation>
</comment>
<dbReference type="InterPro" id="IPR010930">
    <property type="entry name" value="Flg_bb/hook_C_dom"/>
</dbReference>
<keyword evidence="10" id="KW-0282">Flagellum</keyword>
<dbReference type="InterPro" id="IPR037925">
    <property type="entry name" value="FlgE/F/G-like"/>
</dbReference>
<organism evidence="10 11">
    <name type="scientific">Candidatus Magnetoglobus multicellularis str. Araruama</name>
    <dbReference type="NCBI Taxonomy" id="890399"/>
    <lineage>
        <taxon>Bacteria</taxon>
        <taxon>Pseudomonadati</taxon>
        <taxon>Thermodesulfobacteriota</taxon>
        <taxon>Desulfobacteria</taxon>
        <taxon>Desulfobacterales</taxon>
        <taxon>Desulfobacteraceae</taxon>
        <taxon>Candidatus Magnetoglobus</taxon>
    </lineage>
</organism>
<keyword evidence="10" id="KW-0966">Cell projection</keyword>
<evidence type="ECO:0000256" key="1">
    <source>
        <dbReference type="ARBA" id="ARBA00004117"/>
    </source>
</evidence>
<dbReference type="AlphaFoldDB" id="A0A1V1P5B8"/>
<proteinExistence type="inferred from homology"/>
<dbReference type="InterPro" id="IPR019776">
    <property type="entry name" value="Flagellar_basal_body_rod_CS"/>
</dbReference>
<evidence type="ECO:0000313" key="10">
    <source>
        <dbReference type="EMBL" id="ETR69935.1"/>
    </source>
</evidence>
<dbReference type="GO" id="GO:0009425">
    <property type="term" value="C:bacterial-type flagellum basal body"/>
    <property type="evidence" value="ECO:0007669"/>
    <property type="project" value="UniProtKB-SubCell"/>
</dbReference>
<dbReference type="PANTHER" id="PTHR30435">
    <property type="entry name" value="FLAGELLAR PROTEIN"/>
    <property type="match status" value="1"/>
</dbReference>
<dbReference type="InterPro" id="IPR053967">
    <property type="entry name" value="LlgE_F_G-like_D1"/>
</dbReference>
<reference evidence="11" key="1">
    <citation type="submission" date="2012-11" db="EMBL/GenBank/DDBJ databases">
        <authorList>
            <person name="Lucero-Rivera Y.E."/>
            <person name="Tovar-Ramirez D."/>
        </authorList>
    </citation>
    <scope>NUCLEOTIDE SEQUENCE [LARGE SCALE GENOMIC DNA]</scope>
    <source>
        <strain evidence="11">Araruama</strain>
    </source>
</reference>
<dbReference type="Pfam" id="PF22692">
    <property type="entry name" value="LlgE_F_G_D1"/>
    <property type="match status" value="1"/>
</dbReference>
<dbReference type="Gene3D" id="2.60.98.20">
    <property type="entry name" value="Flagellar hook protein FlgE"/>
    <property type="match status" value="1"/>
</dbReference>
<feature type="domain" description="Flagellar basal-body/hook protein C-terminal" evidence="7">
    <location>
        <begin position="427"/>
        <end position="471"/>
    </location>
</feature>
<evidence type="ECO:0000259" key="9">
    <source>
        <dbReference type="Pfam" id="PF22692"/>
    </source>
</evidence>
<comment type="caution">
    <text evidence="10">The sequence shown here is derived from an EMBL/GenBank/DDBJ whole genome shotgun (WGS) entry which is preliminary data.</text>
</comment>
<evidence type="ECO:0000256" key="2">
    <source>
        <dbReference type="ARBA" id="ARBA00009677"/>
    </source>
</evidence>
<dbReference type="Proteomes" id="UP000189670">
    <property type="component" value="Unassembled WGS sequence"/>
</dbReference>
<evidence type="ECO:0000313" key="11">
    <source>
        <dbReference type="Proteomes" id="UP000189670"/>
    </source>
</evidence>
<keyword evidence="4 5" id="KW-0975">Bacterial flagellum</keyword>
<accession>A0A1V1P5B8</accession>
<dbReference type="EMBL" id="ATBP01000525">
    <property type="protein sequence ID" value="ETR69935.1"/>
    <property type="molecule type" value="Genomic_DNA"/>
</dbReference>
<dbReference type="GO" id="GO:0005829">
    <property type="term" value="C:cytosol"/>
    <property type="evidence" value="ECO:0007669"/>
    <property type="project" value="TreeGrafter"/>
</dbReference>
<dbReference type="InterPro" id="IPR037058">
    <property type="entry name" value="Falgellar_hook_FlgE_sf"/>
</dbReference>
<evidence type="ECO:0000256" key="3">
    <source>
        <dbReference type="ARBA" id="ARBA00019015"/>
    </source>
</evidence>
<dbReference type="Pfam" id="PF06429">
    <property type="entry name" value="Flg_bbr_C"/>
    <property type="match status" value="1"/>
</dbReference>
<dbReference type="InterPro" id="IPR001444">
    <property type="entry name" value="Flag_bb_rod_N"/>
</dbReference>
<evidence type="ECO:0000259" key="8">
    <source>
        <dbReference type="Pfam" id="PF07559"/>
    </source>
</evidence>
<feature type="domain" description="Flagellar hook protein FlgE D2" evidence="8">
    <location>
        <begin position="196"/>
        <end position="353"/>
    </location>
</feature>
<dbReference type="SUPFAM" id="SSF117143">
    <property type="entry name" value="Flagellar hook protein flgE"/>
    <property type="match status" value="1"/>
</dbReference>
<evidence type="ECO:0000256" key="5">
    <source>
        <dbReference type="RuleBase" id="RU362116"/>
    </source>
</evidence>
<feature type="domain" description="Flagellar hook protein FlgE/F/G-like D1" evidence="9">
    <location>
        <begin position="88"/>
        <end position="149"/>
    </location>
</feature>
<evidence type="ECO:0000259" key="6">
    <source>
        <dbReference type="Pfam" id="PF00460"/>
    </source>
</evidence>
<evidence type="ECO:0000259" key="7">
    <source>
        <dbReference type="Pfam" id="PF06429"/>
    </source>
</evidence>
<keyword evidence="10" id="KW-0969">Cilium</keyword>
<comment type="function">
    <text evidence="5">A flexible structure which links the flagellar filament to the drive apparatus in the basal body.</text>
</comment>
<evidence type="ECO:0000256" key="4">
    <source>
        <dbReference type="ARBA" id="ARBA00023143"/>
    </source>
</evidence>
<dbReference type="InterPro" id="IPR020013">
    <property type="entry name" value="Flagellar_FlgE/F/G"/>
</dbReference>